<feature type="coiled-coil region" evidence="1">
    <location>
        <begin position="172"/>
        <end position="199"/>
    </location>
</feature>
<dbReference type="EMBL" id="JAHXZJ010000001">
    <property type="protein sequence ID" value="KAH0567896.1"/>
    <property type="molecule type" value="Genomic_DNA"/>
</dbReference>
<proteinExistence type="predicted"/>
<evidence type="ECO:0000256" key="2">
    <source>
        <dbReference type="SAM" id="MobiDB-lite"/>
    </source>
</evidence>
<dbReference type="Proteomes" id="UP000826195">
    <property type="component" value="Unassembled WGS sequence"/>
</dbReference>
<gene>
    <name evidence="3" type="ORF">KQX54_015852</name>
</gene>
<feature type="region of interest" description="Disordered" evidence="2">
    <location>
        <begin position="205"/>
        <end position="288"/>
    </location>
</feature>
<evidence type="ECO:0000256" key="1">
    <source>
        <dbReference type="SAM" id="Coils"/>
    </source>
</evidence>
<organism evidence="3 4">
    <name type="scientific">Cotesia glomerata</name>
    <name type="common">Lepidopteran parasitic wasp</name>
    <name type="synonym">Apanteles glomeratus</name>
    <dbReference type="NCBI Taxonomy" id="32391"/>
    <lineage>
        <taxon>Eukaryota</taxon>
        <taxon>Metazoa</taxon>
        <taxon>Ecdysozoa</taxon>
        <taxon>Arthropoda</taxon>
        <taxon>Hexapoda</taxon>
        <taxon>Insecta</taxon>
        <taxon>Pterygota</taxon>
        <taxon>Neoptera</taxon>
        <taxon>Endopterygota</taxon>
        <taxon>Hymenoptera</taxon>
        <taxon>Apocrita</taxon>
        <taxon>Ichneumonoidea</taxon>
        <taxon>Braconidae</taxon>
        <taxon>Microgastrinae</taxon>
        <taxon>Cotesia</taxon>
    </lineage>
</organism>
<evidence type="ECO:0000313" key="4">
    <source>
        <dbReference type="Proteomes" id="UP000826195"/>
    </source>
</evidence>
<name>A0AAV7J6Z5_COTGL</name>
<sequence>MDKFLVTMANAEDANRIDRFINYELVVPRIWLQLFNFDMNALTDHLRELLQEALSNDQEITGYPHIRIGNFVAMLRLRHDTESWWFQLFRVPGAHSMTSSMYKSFDDYAWRLFLNISNIQFPLIIDPQEQQQQQQQQPLPFQPQSPSSVENLINAIQSIRIDHAVGLTNLVLGRLMTNLHQQEEEQRQLEQQHQQLQQRRFLRGLRHQQRRQRQRQPSFSDDDDHEVPTIRVRRPRRRRRESDELDSQQPPHVRRRLEFSSPPPPPPPLQSSSNLASPQPEVITLSLK</sequence>
<reference evidence="3 4" key="1">
    <citation type="journal article" date="2021" name="J. Hered.">
        <title>A chromosome-level genome assembly of the parasitoid wasp, Cotesia glomerata (Hymenoptera: Braconidae).</title>
        <authorList>
            <person name="Pinto B.J."/>
            <person name="Weis J.J."/>
            <person name="Gamble T."/>
            <person name="Ode P.J."/>
            <person name="Paul R."/>
            <person name="Zaspel J.M."/>
        </authorList>
    </citation>
    <scope>NUCLEOTIDE SEQUENCE [LARGE SCALE GENOMIC DNA]</scope>
    <source>
        <strain evidence="3">CgM1</strain>
    </source>
</reference>
<feature type="compositionally biased region" description="Low complexity" evidence="2">
    <location>
        <begin position="270"/>
        <end position="280"/>
    </location>
</feature>
<feature type="compositionally biased region" description="Basic residues" evidence="2">
    <location>
        <begin position="205"/>
        <end position="214"/>
    </location>
</feature>
<protein>
    <submittedName>
        <fullName evidence="3">Uncharacterized protein</fullName>
    </submittedName>
</protein>
<dbReference type="AlphaFoldDB" id="A0AAV7J6Z5"/>
<keyword evidence="1" id="KW-0175">Coiled coil</keyword>
<evidence type="ECO:0000313" key="3">
    <source>
        <dbReference type="EMBL" id="KAH0567896.1"/>
    </source>
</evidence>
<accession>A0AAV7J6Z5</accession>
<keyword evidence="4" id="KW-1185">Reference proteome</keyword>
<comment type="caution">
    <text evidence="3">The sequence shown here is derived from an EMBL/GenBank/DDBJ whole genome shotgun (WGS) entry which is preliminary data.</text>
</comment>